<evidence type="ECO:0000313" key="1">
    <source>
        <dbReference type="EMBL" id="GIP52593.1"/>
    </source>
</evidence>
<organism evidence="1 2">
    <name type="scientific">Paenibacillus vini</name>
    <dbReference type="NCBI Taxonomy" id="1476024"/>
    <lineage>
        <taxon>Bacteria</taxon>
        <taxon>Bacillati</taxon>
        <taxon>Bacillota</taxon>
        <taxon>Bacilli</taxon>
        <taxon>Bacillales</taxon>
        <taxon>Paenibacillaceae</taxon>
        <taxon>Paenibacillus</taxon>
    </lineage>
</organism>
<sequence>MSLFLYHAYLPENHEHFISKEQVMQEGILFSTKSNNRYSNGGRVKIEKTESLRPFYTPDWVNFKEAIGVDISNRFSKSFCFPVFTNKILVFDGEVSLSIYDQAFYDDFKDFDEEALNFDTGESIEHWIKLYWDSMVTLQEYLLKRPYPKPEVFVFESIPKEIIRVCDENS</sequence>
<name>A0ABQ4M9C3_9BACL</name>
<comment type="caution">
    <text evidence="1">The sequence shown here is derived from an EMBL/GenBank/DDBJ whole genome shotgun (WGS) entry which is preliminary data.</text>
</comment>
<accession>A0ABQ4M9C3</accession>
<proteinExistence type="predicted"/>
<keyword evidence="2" id="KW-1185">Reference proteome</keyword>
<dbReference type="EMBL" id="BOSL01000004">
    <property type="protein sequence ID" value="GIP52593.1"/>
    <property type="molecule type" value="Genomic_DNA"/>
</dbReference>
<dbReference type="RefSeq" id="WP_213654352.1">
    <property type="nucleotide sequence ID" value="NZ_BOSL01000004.1"/>
</dbReference>
<gene>
    <name evidence="1" type="ORF">J42TS3_16280</name>
</gene>
<protein>
    <recommendedName>
        <fullName evidence="3">DNA polymerase III</fullName>
    </recommendedName>
</protein>
<reference evidence="1 2" key="1">
    <citation type="submission" date="2021-03" db="EMBL/GenBank/DDBJ databases">
        <title>Antimicrobial resistance genes in bacteria isolated from Japanese honey, and their potential for conferring macrolide and lincosamide resistance in the American foulbrood pathogen Paenibacillus larvae.</title>
        <authorList>
            <person name="Okamoto M."/>
            <person name="Kumagai M."/>
            <person name="Kanamori H."/>
            <person name="Takamatsu D."/>
        </authorList>
    </citation>
    <scope>NUCLEOTIDE SEQUENCE [LARGE SCALE GENOMIC DNA]</scope>
    <source>
        <strain evidence="1 2">J42TS3</strain>
    </source>
</reference>
<evidence type="ECO:0000313" key="2">
    <source>
        <dbReference type="Proteomes" id="UP000679992"/>
    </source>
</evidence>
<evidence type="ECO:0008006" key="3">
    <source>
        <dbReference type="Google" id="ProtNLM"/>
    </source>
</evidence>
<dbReference type="Proteomes" id="UP000679992">
    <property type="component" value="Unassembled WGS sequence"/>
</dbReference>